<organism evidence="11 12">
    <name type="scientific">Belliella aquatica</name>
    <dbReference type="NCBI Taxonomy" id="1323734"/>
    <lineage>
        <taxon>Bacteria</taxon>
        <taxon>Pseudomonadati</taxon>
        <taxon>Bacteroidota</taxon>
        <taxon>Cytophagia</taxon>
        <taxon>Cytophagales</taxon>
        <taxon>Cyclobacteriaceae</taxon>
        <taxon>Belliella</taxon>
    </lineage>
</organism>
<keyword evidence="3" id="KW-0963">Cytoplasm</keyword>
<evidence type="ECO:0000256" key="3">
    <source>
        <dbReference type="ARBA" id="ARBA00022490"/>
    </source>
</evidence>
<evidence type="ECO:0000256" key="6">
    <source>
        <dbReference type="ARBA" id="ARBA00022759"/>
    </source>
</evidence>
<proteinExistence type="inferred from homology"/>
<dbReference type="EMBL" id="BMFD01000011">
    <property type="protein sequence ID" value="GGC47661.1"/>
    <property type="molecule type" value="Genomic_DNA"/>
</dbReference>
<evidence type="ECO:0000256" key="2">
    <source>
        <dbReference type="ARBA" id="ARBA00009262"/>
    </source>
</evidence>
<keyword evidence="8" id="KW-0040">ANK repeat</keyword>
<evidence type="ECO:0000256" key="5">
    <source>
        <dbReference type="ARBA" id="ARBA00022737"/>
    </source>
</evidence>
<comment type="subcellular location">
    <subcellularLocation>
        <location evidence="1">Cytoplasm</location>
    </subcellularLocation>
</comment>
<dbReference type="Pfam" id="PF18826">
    <property type="entry name" value="bVLRF1"/>
    <property type="match status" value="1"/>
</dbReference>
<dbReference type="PROSITE" id="PS52044">
    <property type="entry name" value="VLRF1"/>
    <property type="match status" value="1"/>
</dbReference>
<dbReference type="RefSeq" id="WP_188443701.1">
    <property type="nucleotide sequence ID" value="NZ_BMFD01000011.1"/>
</dbReference>
<evidence type="ECO:0000256" key="1">
    <source>
        <dbReference type="ARBA" id="ARBA00004496"/>
    </source>
</evidence>
<dbReference type="PANTHER" id="PTHR16036">
    <property type="entry name" value="ANKYRIN REPEAT AND ZINC FINGER DOMAIN-CONTAINING PROTEIN 1"/>
    <property type="match status" value="1"/>
</dbReference>
<keyword evidence="6" id="KW-0255">Endonuclease</keyword>
<evidence type="ECO:0000256" key="9">
    <source>
        <dbReference type="ARBA" id="ARBA00023054"/>
    </source>
</evidence>
<keyword evidence="12" id="KW-1185">Reference proteome</keyword>
<dbReference type="InterPro" id="IPR041175">
    <property type="entry name" value="VLRF1/Vms1"/>
</dbReference>
<reference evidence="12" key="1">
    <citation type="journal article" date="2019" name="Int. J. Syst. Evol. Microbiol.">
        <title>The Global Catalogue of Microorganisms (GCM) 10K type strain sequencing project: providing services to taxonomists for standard genome sequencing and annotation.</title>
        <authorList>
            <consortium name="The Broad Institute Genomics Platform"/>
            <consortium name="The Broad Institute Genome Sequencing Center for Infectious Disease"/>
            <person name="Wu L."/>
            <person name="Ma J."/>
        </authorList>
    </citation>
    <scope>NUCLEOTIDE SEQUENCE [LARGE SCALE GENOMIC DNA]</scope>
    <source>
        <strain evidence="12">CGMCC 1.12479</strain>
    </source>
</reference>
<comment type="similarity">
    <text evidence="2">Belongs to the ANKZF1/VMS1 family.</text>
</comment>
<keyword evidence="7" id="KW-0378">Hydrolase</keyword>
<dbReference type="InterPro" id="IPR047139">
    <property type="entry name" value="ANKZ1/VMS1"/>
</dbReference>
<evidence type="ECO:0000313" key="12">
    <source>
        <dbReference type="Proteomes" id="UP000635885"/>
    </source>
</evidence>
<evidence type="ECO:0000256" key="7">
    <source>
        <dbReference type="ARBA" id="ARBA00022801"/>
    </source>
</evidence>
<keyword evidence="4" id="KW-0540">Nuclease</keyword>
<name>A0ABQ1MVK1_9BACT</name>
<sequence>MKIEKFDKILIFRFVTFMHSKGIAFEYNDKKHLLDFILDKESIIKLRLPLDMDFDFDKKLPIHTDFKNYVLIMIRSGIASVGFFENYVNHQHKVFRAYMTRKKQGKSQIKHLKTKGKSRAGSRIRLQETLEFFESINHRIQEHFDEFRIDKIGISCSETLIPYFYGGKVPTPFDKQDERIFKIPKHIQNPTFEELTEVNKFLMQSEIRIAEGGQLHYEAFMYEVRNSEITLNEEKDEDW</sequence>
<comment type="caution">
    <text evidence="11">The sequence shown here is derived from an EMBL/GenBank/DDBJ whole genome shotgun (WGS) entry which is preliminary data.</text>
</comment>
<gene>
    <name evidence="11" type="ORF">GCM10010993_27770</name>
</gene>
<keyword evidence="9" id="KW-0175">Coiled coil</keyword>
<protein>
    <recommendedName>
        <fullName evidence="10">VLRF1 domain-containing protein</fullName>
    </recommendedName>
</protein>
<feature type="domain" description="VLRF1" evidence="10">
    <location>
        <begin position="65"/>
        <end position="205"/>
    </location>
</feature>
<evidence type="ECO:0000259" key="10">
    <source>
        <dbReference type="PROSITE" id="PS52044"/>
    </source>
</evidence>
<keyword evidence="5" id="KW-0677">Repeat</keyword>
<dbReference type="PANTHER" id="PTHR16036:SF2">
    <property type="entry name" value="TRNA ENDONUCLEASE ANKZF1"/>
    <property type="match status" value="1"/>
</dbReference>
<dbReference type="Proteomes" id="UP000635885">
    <property type="component" value="Unassembled WGS sequence"/>
</dbReference>
<evidence type="ECO:0000313" key="11">
    <source>
        <dbReference type="EMBL" id="GGC47661.1"/>
    </source>
</evidence>
<accession>A0ABQ1MVK1</accession>
<evidence type="ECO:0000256" key="4">
    <source>
        <dbReference type="ARBA" id="ARBA00022722"/>
    </source>
</evidence>
<evidence type="ECO:0000256" key="8">
    <source>
        <dbReference type="ARBA" id="ARBA00023043"/>
    </source>
</evidence>